<dbReference type="OrthoDB" id="5519740at2759"/>
<dbReference type="SUPFAM" id="SSF54909">
    <property type="entry name" value="Dimeric alpha+beta barrel"/>
    <property type="match status" value="1"/>
</dbReference>
<dbReference type="OMA" id="YYHVYAQ"/>
<dbReference type="PANTHER" id="PTHR33606:SF3">
    <property type="entry name" value="PROTEIN YCII"/>
    <property type="match status" value="1"/>
</dbReference>
<feature type="domain" description="YCII-related" evidence="1">
    <location>
        <begin position="11"/>
        <end position="98"/>
    </location>
</feature>
<dbReference type="Pfam" id="PF03795">
    <property type="entry name" value="YCII"/>
    <property type="match status" value="1"/>
</dbReference>
<dbReference type="EMBL" id="MNAD01001728">
    <property type="protein sequence ID" value="OJT01658.1"/>
    <property type="molecule type" value="Genomic_DNA"/>
</dbReference>
<keyword evidence="3" id="KW-1185">Reference proteome</keyword>
<dbReference type="Proteomes" id="UP000184267">
    <property type="component" value="Unassembled WGS sequence"/>
</dbReference>
<name>A0A1M2V256_TRAPU</name>
<reference evidence="2 3" key="1">
    <citation type="submission" date="2016-10" db="EMBL/GenBank/DDBJ databases">
        <title>Genome sequence of the basidiomycete white-rot fungus Trametes pubescens.</title>
        <authorList>
            <person name="Makela M.R."/>
            <person name="Granchi Z."/>
            <person name="Peng M."/>
            <person name="De Vries R.P."/>
            <person name="Grigoriev I."/>
            <person name="Riley R."/>
            <person name="Hilden K."/>
        </authorList>
    </citation>
    <scope>NUCLEOTIDE SEQUENCE [LARGE SCALE GENOMIC DNA]</scope>
    <source>
        <strain evidence="2 3">FBCC735</strain>
    </source>
</reference>
<accession>A0A1M2V256</accession>
<dbReference type="Gene3D" id="3.30.70.1060">
    <property type="entry name" value="Dimeric alpha+beta barrel"/>
    <property type="match status" value="1"/>
</dbReference>
<protein>
    <recommendedName>
        <fullName evidence="1">YCII-related domain-containing protein</fullName>
    </recommendedName>
</protein>
<evidence type="ECO:0000259" key="1">
    <source>
        <dbReference type="Pfam" id="PF03795"/>
    </source>
</evidence>
<proteinExistence type="predicted"/>
<dbReference type="InterPro" id="IPR005545">
    <property type="entry name" value="YCII"/>
</dbReference>
<evidence type="ECO:0000313" key="3">
    <source>
        <dbReference type="Proteomes" id="UP000184267"/>
    </source>
</evidence>
<organism evidence="2 3">
    <name type="scientific">Trametes pubescens</name>
    <name type="common">White-rot fungus</name>
    <dbReference type="NCBI Taxonomy" id="154538"/>
    <lineage>
        <taxon>Eukaryota</taxon>
        <taxon>Fungi</taxon>
        <taxon>Dikarya</taxon>
        <taxon>Basidiomycota</taxon>
        <taxon>Agaricomycotina</taxon>
        <taxon>Agaricomycetes</taxon>
        <taxon>Polyporales</taxon>
        <taxon>Polyporaceae</taxon>
        <taxon>Trametes</taxon>
    </lineage>
</organism>
<gene>
    <name evidence="2" type="ORF">TRAPUB_7916</name>
</gene>
<dbReference type="PANTHER" id="PTHR33606">
    <property type="entry name" value="PROTEIN YCII"/>
    <property type="match status" value="1"/>
</dbReference>
<comment type="caution">
    <text evidence="2">The sequence shown here is derived from an EMBL/GenBank/DDBJ whole genome shotgun (WGS) entry which is preliminary data.</text>
</comment>
<dbReference type="AlphaFoldDB" id="A0A1M2V256"/>
<dbReference type="InterPro" id="IPR011008">
    <property type="entry name" value="Dimeric_a/b-barrel"/>
</dbReference>
<dbReference type="InterPro" id="IPR051807">
    <property type="entry name" value="Sec-metab_biosynth-assoc"/>
</dbReference>
<sequence length="116" mass="13040">MSASAPTLNYYHVYAQDLPDAQRAKHTEAHMAQNTPLIQSGVIKFGGGLLRPESNSSDLDARQSIVGSFIIVQAESIEAVWEILHKEIFYVSGEVWDREKVFVAPVYVPFKEARFE</sequence>
<evidence type="ECO:0000313" key="2">
    <source>
        <dbReference type="EMBL" id="OJT01658.1"/>
    </source>
</evidence>